<dbReference type="GO" id="GO:0004930">
    <property type="term" value="F:G protein-coupled receptor activity"/>
    <property type="evidence" value="ECO:0007669"/>
    <property type="project" value="InterPro"/>
</dbReference>
<accession>Q2HJL9</accession>
<keyword evidence="1" id="KW-1133">Transmembrane helix</keyword>
<geneLocation type="mitochondrion" evidence="2"/>
<dbReference type="AlphaFoldDB" id="Q2HJL9"/>
<proteinExistence type="predicted"/>
<sequence length="169" mass="19461">MSKFVFGLMFSFLFISLFFWWFSLSSSLSLLMVLVFSVISTLSFSFFLEFKVPLFMVVLTLSGGLFVLVSFVIMFFPDDYKFGVTYAKKIFYSCLSMVMLGMSMSFFWSGDLLMGEELVVGGFKVWGSFIMVYFFFILLLFLFLFVVNSVVNLSTGSMFSDKKKSKLKK</sequence>
<organism evidence="2">
    <name type="scientific">Campanulotes compar</name>
    <name type="common">small pigeon louse</name>
    <dbReference type="NCBI Taxonomy" id="135595"/>
    <lineage>
        <taxon>Eukaryota</taxon>
        <taxon>Metazoa</taxon>
        <taxon>Ecdysozoa</taxon>
        <taxon>Arthropoda</taxon>
        <taxon>Hexapoda</taxon>
        <taxon>Insecta</taxon>
        <taxon>Pterygota</taxon>
        <taxon>Neoptera</taxon>
        <taxon>Paraneoptera</taxon>
        <taxon>Psocodea</taxon>
        <taxon>Troctomorpha</taxon>
        <taxon>Phthiraptera</taxon>
        <taxon>Ischnocera</taxon>
        <taxon>Philopteridae</taxon>
        <taxon>Campanulotes</taxon>
    </lineage>
</organism>
<feature type="transmembrane region" description="Helical" evidence="1">
    <location>
        <begin position="130"/>
        <end position="159"/>
    </location>
</feature>
<evidence type="ECO:0000313" key="2">
    <source>
        <dbReference type="EMBL" id="AAX53867.1"/>
    </source>
</evidence>
<keyword evidence="1" id="KW-0812">Transmembrane</keyword>
<name>Q2HJL9_9NEOP</name>
<dbReference type="EMBL" id="AY968672">
    <property type="protein sequence ID" value="AAX53867.1"/>
    <property type="molecule type" value="Genomic_DNA"/>
</dbReference>
<dbReference type="GO" id="GO:0016020">
    <property type="term" value="C:membrane"/>
    <property type="evidence" value="ECO:0007669"/>
    <property type="project" value="InterPro"/>
</dbReference>
<feature type="transmembrane region" description="Helical" evidence="1">
    <location>
        <begin position="6"/>
        <end position="23"/>
    </location>
</feature>
<keyword evidence="1" id="KW-0472">Membrane</keyword>
<feature type="transmembrane region" description="Helical" evidence="1">
    <location>
        <begin position="54"/>
        <end position="77"/>
    </location>
</feature>
<reference evidence="2" key="1">
    <citation type="journal article" date="2006" name="Insect Mol. Biol.">
        <title>Extraordinary number of gene rearrangements in the mitochondrial genomes of lice (Phthiraptera: Insecta).</title>
        <authorList>
            <person name="Covacin C."/>
            <person name="Shao R."/>
            <person name="Cameron S."/>
            <person name="Barker S.C."/>
        </authorList>
    </citation>
    <scope>NUCLEOTIDE SEQUENCE</scope>
</reference>
<dbReference type="PRINTS" id="PR00247">
    <property type="entry name" value="GPCRCAMP"/>
</dbReference>
<evidence type="ECO:0000256" key="1">
    <source>
        <dbReference type="SAM" id="Phobius"/>
    </source>
</evidence>
<feature type="transmembrane region" description="Helical" evidence="1">
    <location>
        <begin position="89"/>
        <end position="110"/>
    </location>
</feature>
<protein>
    <submittedName>
        <fullName evidence="2">NADH dehydrogenase subunit 6</fullName>
    </submittedName>
</protein>
<dbReference type="InterPro" id="IPR000848">
    <property type="entry name" value="GPCR_cAMP"/>
</dbReference>
<dbReference type="GO" id="GO:0030552">
    <property type="term" value="F:cAMP binding"/>
    <property type="evidence" value="ECO:0007669"/>
    <property type="project" value="InterPro"/>
</dbReference>
<keyword evidence="2" id="KW-0496">Mitochondrion</keyword>
<feature type="transmembrane region" description="Helical" evidence="1">
    <location>
        <begin position="30"/>
        <end position="48"/>
    </location>
</feature>